<dbReference type="GO" id="GO:0003677">
    <property type="term" value="F:DNA binding"/>
    <property type="evidence" value="ECO:0007669"/>
    <property type="project" value="UniProtKB-KW"/>
</dbReference>
<reference evidence="5" key="2">
    <citation type="journal article" date="2024" name="Environ. Microbiol.">
        <title>Genome analysis and description of Tunturibacter gen. nov. expands the diversity of Terriglobia in tundra soils.</title>
        <authorList>
            <person name="Messyasz A."/>
            <person name="Mannisto M.K."/>
            <person name="Kerkhof L.J."/>
            <person name="Haggblom M.M."/>
        </authorList>
    </citation>
    <scope>NUCLEOTIDE SEQUENCE</scope>
    <source>
        <strain evidence="5">X5P6</strain>
    </source>
</reference>
<dbReference type="KEGG" id="tpsc:RBB77_13235"/>
<dbReference type="PANTHER" id="PTHR35528:SF3">
    <property type="entry name" value="BLL1675 PROTEIN"/>
    <property type="match status" value="1"/>
</dbReference>
<accession>A0AAU7ZL80</accession>
<gene>
    <name evidence="5" type="ORF">RBB77_13235</name>
</gene>
<dbReference type="PANTHER" id="PTHR35528">
    <property type="entry name" value="BLL1675 PROTEIN"/>
    <property type="match status" value="1"/>
</dbReference>
<protein>
    <submittedName>
        <fullName evidence="5">IS6 family transposase</fullName>
    </submittedName>
</protein>
<reference evidence="5" key="1">
    <citation type="submission" date="2023-08" db="EMBL/GenBank/DDBJ databases">
        <authorList>
            <person name="Messyasz A."/>
            <person name="Mannisto M.K."/>
            <person name="Kerkhof L.J."/>
            <person name="Haggblom M."/>
        </authorList>
    </citation>
    <scope>NUCLEOTIDE SEQUENCE</scope>
    <source>
        <strain evidence="5">X5P6</strain>
    </source>
</reference>
<keyword evidence="3" id="KW-0233">DNA recombination</keyword>
<feature type="domain" description="DDE" evidence="4">
    <location>
        <begin position="76"/>
        <end position="204"/>
    </location>
</feature>
<dbReference type="InterPro" id="IPR047930">
    <property type="entry name" value="Transpos_IS6"/>
</dbReference>
<evidence type="ECO:0000256" key="2">
    <source>
        <dbReference type="ARBA" id="ARBA00023125"/>
    </source>
</evidence>
<dbReference type="SUPFAM" id="SSF53098">
    <property type="entry name" value="Ribonuclease H-like"/>
    <property type="match status" value="1"/>
</dbReference>
<organism evidence="5">
    <name type="scientific">Tunturiibacter psychrotolerans</name>
    <dbReference type="NCBI Taxonomy" id="3069686"/>
    <lineage>
        <taxon>Bacteria</taxon>
        <taxon>Pseudomonadati</taxon>
        <taxon>Acidobacteriota</taxon>
        <taxon>Terriglobia</taxon>
        <taxon>Terriglobales</taxon>
        <taxon>Acidobacteriaceae</taxon>
        <taxon>Tunturiibacter</taxon>
    </lineage>
</organism>
<evidence type="ECO:0000256" key="1">
    <source>
        <dbReference type="ARBA" id="ARBA00022578"/>
    </source>
</evidence>
<dbReference type="GO" id="GO:0006310">
    <property type="term" value="P:DNA recombination"/>
    <property type="evidence" value="ECO:0007669"/>
    <property type="project" value="UniProtKB-KW"/>
</dbReference>
<dbReference type="Pfam" id="PF13610">
    <property type="entry name" value="DDE_Tnp_IS240"/>
    <property type="match status" value="1"/>
</dbReference>
<sequence>MKSDCFRYSGYRFSSQIISYAVWAYHRFCLSFRDVEDLLAERGIIVSYETIRQWCEKFGLDYARRLKRREGRLGDHWHLDEVFIRINGQQRYLWRAVDQDGDVIDILVQPHRDQRAAERFFRKLLRGQGSEPLQIITDKLRSYSAAMRSIFSNVTHRVERYANNRVEASHQLTRQRERQMRRFKSARHAQRFLSLHDAVRNLFRVGRHLLRSSNHRLLRSRSFAVWREVTVA</sequence>
<dbReference type="EMBL" id="CP132942">
    <property type="protein sequence ID" value="XCB31418.1"/>
    <property type="molecule type" value="Genomic_DNA"/>
</dbReference>
<dbReference type="InterPro" id="IPR012337">
    <property type="entry name" value="RNaseH-like_sf"/>
</dbReference>
<dbReference type="NCBIfam" id="NF033587">
    <property type="entry name" value="transpos_IS6"/>
    <property type="match status" value="1"/>
</dbReference>
<dbReference type="RefSeq" id="WP_353062263.1">
    <property type="nucleotide sequence ID" value="NZ_CP132942.1"/>
</dbReference>
<evidence type="ECO:0000256" key="3">
    <source>
        <dbReference type="ARBA" id="ARBA00023172"/>
    </source>
</evidence>
<dbReference type="InterPro" id="IPR032874">
    <property type="entry name" value="DDE_dom"/>
</dbReference>
<dbReference type="InterPro" id="IPR052183">
    <property type="entry name" value="IS_Transposase"/>
</dbReference>
<dbReference type="GO" id="GO:0032196">
    <property type="term" value="P:transposition"/>
    <property type="evidence" value="ECO:0007669"/>
    <property type="project" value="UniProtKB-KW"/>
</dbReference>
<evidence type="ECO:0000313" key="5">
    <source>
        <dbReference type="EMBL" id="XCB31418.1"/>
    </source>
</evidence>
<name>A0AAU7ZL80_9BACT</name>
<keyword evidence="2" id="KW-0238">DNA-binding</keyword>
<proteinExistence type="predicted"/>
<keyword evidence="1" id="KW-0815">Transposition</keyword>
<evidence type="ECO:0000259" key="4">
    <source>
        <dbReference type="Pfam" id="PF13610"/>
    </source>
</evidence>
<dbReference type="AlphaFoldDB" id="A0AAU7ZL80"/>